<dbReference type="Proteomes" id="UP000198771">
    <property type="component" value="Unassembled WGS sequence"/>
</dbReference>
<evidence type="ECO:0000259" key="1">
    <source>
        <dbReference type="Pfam" id="PF13524"/>
    </source>
</evidence>
<name>A0A1G6BDZ7_9BACT</name>
<feature type="domain" description="Spore protein YkvP/CgeB glycosyl transferase-like" evidence="1">
    <location>
        <begin position="201"/>
        <end position="343"/>
    </location>
</feature>
<dbReference type="EMBL" id="FMXO01000004">
    <property type="protein sequence ID" value="SDB18844.1"/>
    <property type="molecule type" value="Genomic_DNA"/>
</dbReference>
<dbReference type="RefSeq" id="WP_092117821.1">
    <property type="nucleotide sequence ID" value="NZ_FMXO01000004.1"/>
</dbReference>
<evidence type="ECO:0000313" key="2">
    <source>
        <dbReference type="EMBL" id="SDB18844.1"/>
    </source>
</evidence>
<keyword evidence="3" id="KW-1185">Reference proteome</keyword>
<dbReference type="OrthoDB" id="9791241at2"/>
<gene>
    <name evidence="2" type="ORF">SAMN05660653_00943</name>
</gene>
<dbReference type="InterPro" id="IPR055259">
    <property type="entry name" value="YkvP/CgeB_Glyco_trans-like"/>
</dbReference>
<evidence type="ECO:0000313" key="3">
    <source>
        <dbReference type="Proteomes" id="UP000198771"/>
    </source>
</evidence>
<organism evidence="2 3">
    <name type="scientific">Desulfonatronum thiosulfatophilum</name>
    <dbReference type="NCBI Taxonomy" id="617002"/>
    <lineage>
        <taxon>Bacteria</taxon>
        <taxon>Pseudomonadati</taxon>
        <taxon>Thermodesulfobacteriota</taxon>
        <taxon>Desulfovibrionia</taxon>
        <taxon>Desulfovibrionales</taxon>
        <taxon>Desulfonatronaceae</taxon>
        <taxon>Desulfonatronum</taxon>
    </lineage>
</organism>
<proteinExistence type="predicted"/>
<accession>A0A1G6BDZ7</accession>
<dbReference type="AlphaFoldDB" id="A0A1G6BDZ7"/>
<dbReference type="STRING" id="617002.SAMN05660653_00943"/>
<dbReference type="Pfam" id="PF13524">
    <property type="entry name" value="Glyco_trans_1_2"/>
    <property type="match status" value="1"/>
</dbReference>
<protein>
    <submittedName>
        <fullName evidence="2">Spore maturation protein CgeB</fullName>
    </submittedName>
</protein>
<reference evidence="2 3" key="1">
    <citation type="submission" date="2016-10" db="EMBL/GenBank/DDBJ databases">
        <authorList>
            <person name="de Groot N.N."/>
        </authorList>
    </citation>
    <scope>NUCLEOTIDE SEQUENCE [LARGE SCALE GENOMIC DNA]</scope>
    <source>
        <strain evidence="2 3">ASO4-2</strain>
    </source>
</reference>
<sequence length="426" mass="48619">MSHSLRILTVLPMYGGSLPIGRYCAQALKELGHIVEIFDAPAFHGAFAALKEQRISTDRLISLENSFLQIVAQTILAKVESFQPDLVLALAQAPLSRQALQRLRRDKVPTAMWFVEDFQVFPYWKAFARHYDFFAVIQKTPFLDMLTELGQENALYLPLAADPNFHRPLELSAVDQRRYGADISFLGAGYPNRLSAFRQFLSLDFKIWGNDWPAHGALTPLLQRPGERISAEEAVRIFNASRINLNLHSSVKAEPMVSGGDFVNPRTFELASCQAFQLVDRRALLGELFTDEEVAVFEDMEGLHAAMHHYLARPQERLEMSRRARERVLREHTYRHRMETLLAFIRERGAFGTAAAETELHPSALSELSPDLRQDVLQLLQSLELRPSVSFSDLIWAIRQRSGVLSELETALLFLDEWRKQYVAKR</sequence>
<dbReference type="SUPFAM" id="SSF53756">
    <property type="entry name" value="UDP-Glycosyltransferase/glycogen phosphorylase"/>
    <property type="match status" value="1"/>
</dbReference>